<feature type="chain" id="PRO_5046830774" evidence="2">
    <location>
        <begin position="26"/>
        <end position="206"/>
    </location>
</feature>
<protein>
    <submittedName>
        <fullName evidence="4">CAP domain-containing protein</fullName>
    </submittedName>
</protein>
<evidence type="ECO:0000256" key="2">
    <source>
        <dbReference type="SAM" id="SignalP"/>
    </source>
</evidence>
<dbReference type="Gene3D" id="3.40.33.10">
    <property type="entry name" value="CAP"/>
    <property type="match status" value="1"/>
</dbReference>
<dbReference type="Pfam" id="PF00188">
    <property type="entry name" value="CAP"/>
    <property type="match status" value="1"/>
</dbReference>
<dbReference type="PANTHER" id="PTHR31157">
    <property type="entry name" value="SCP DOMAIN-CONTAINING PROTEIN"/>
    <property type="match status" value="1"/>
</dbReference>
<dbReference type="PROSITE" id="PS51257">
    <property type="entry name" value="PROKAR_LIPOPROTEIN"/>
    <property type="match status" value="1"/>
</dbReference>
<comment type="caution">
    <text evidence="4">The sequence shown here is derived from an EMBL/GenBank/DDBJ whole genome shotgun (WGS) entry which is preliminary data.</text>
</comment>
<name>A0ABV7HBX1_9GAMM</name>
<dbReference type="EMBL" id="JBHRSZ010000004">
    <property type="protein sequence ID" value="MFC3151413.1"/>
    <property type="molecule type" value="Genomic_DNA"/>
</dbReference>
<accession>A0ABV7HBX1</accession>
<evidence type="ECO:0000256" key="1">
    <source>
        <dbReference type="SAM" id="MobiDB-lite"/>
    </source>
</evidence>
<dbReference type="InterPro" id="IPR035940">
    <property type="entry name" value="CAP_sf"/>
</dbReference>
<organism evidence="4 5">
    <name type="scientific">Litoribrevibacter euphylliae</name>
    <dbReference type="NCBI Taxonomy" id="1834034"/>
    <lineage>
        <taxon>Bacteria</taxon>
        <taxon>Pseudomonadati</taxon>
        <taxon>Pseudomonadota</taxon>
        <taxon>Gammaproteobacteria</taxon>
        <taxon>Oceanospirillales</taxon>
        <taxon>Oceanospirillaceae</taxon>
        <taxon>Litoribrevibacter</taxon>
    </lineage>
</organism>
<dbReference type="PANTHER" id="PTHR31157:SF1">
    <property type="entry name" value="SCP DOMAIN-CONTAINING PROTEIN"/>
    <property type="match status" value="1"/>
</dbReference>
<keyword evidence="5" id="KW-1185">Reference proteome</keyword>
<dbReference type="CDD" id="cd05379">
    <property type="entry name" value="CAP_bacterial"/>
    <property type="match status" value="1"/>
</dbReference>
<keyword evidence="2" id="KW-0732">Signal</keyword>
<dbReference type="SUPFAM" id="SSF55797">
    <property type="entry name" value="PR-1-like"/>
    <property type="match status" value="1"/>
</dbReference>
<dbReference type="RefSeq" id="WP_386720123.1">
    <property type="nucleotide sequence ID" value="NZ_JBHRSZ010000004.1"/>
</dbReference>
<dbReference type="Proteomes" id="UP001595476">
    <property type="component" value="Unassembled WGS sequence"/>
</dbReference>
<evidence type="ECO:0000313" key="5">
    <source>
        <dbReference type="Proteomes" id="UP001595476"/>
    </source>
</evidence>
<feature type="signal peptide" evidence="2">
    <location>
        <begin position="1"/>
        <end position="25"/>
    </location>
</feature>
<feature type="compositionally biased region" description="Low complexity" evidence="1">
    <location>
        <begin position="32"/>
        <end position="63"/>
    </location>
</feature>
<dbReference type="InterPro" id="IPR014044">
    <property type="entry name" value="CAP_dom"/>
</dbReference>
<feature type="region of interest" description="Disordered" evidence="1">
    <location>
        <begin position="29"/>
        <end position="67"/>
    </location>
</feature>
<reference evidence="5" key="1">
    <citation type="journal article" date="2019" name="Int. J. Syst. Evol. Microbiol.">
        <title>The Global Catalogue of Microorganisms (GCM) 10K type strain sequencing project: providing services to taxonomists for standard genome sequencing and annotation.</title>
        <authorList>
            <consortium name="The Broad Institute Genomics Platform"/>
            <consortium name="The Broad Institute Genome Sequencing Center for Infectious Disease"/>
            <person name="Wu L."/>
            <person name="Ma J."/>
        </authorList>
    </citation>
    <scope>NUCLEOTIDE SEQUENCE [LARGE SCALE GENOMIC DNA]</scope>
    <source>
        <strain evidence="5">KCTC 52438</strain>
    </source>
</reference>
<proteinExistence type="predicted"/>
<evidence type="ECO:0000259" key="3">
    <source>
        <dbReference type="Pfam" id="PF00188"/>
    </source>
</evidence>
<gene>
    <name evidence="4" type="ORF">ACFOEK_10285</name>
</gene>
<sequence length="206" mass="21805">MHIQKNTSPLLLTTCFTALFLTACGGGGGSSSGSDGVASTDTTNTENTNTNQDNTDTDNNPTNSCQLDANEQDMLDQVNAARASGYTCGSDDLPAVSALTWNCDLEAAALSHSTDMATNNFFSHTGSDGLSVSNRVDAQNYNWSAVGENIAAGQTSVTQVVTGWLNSEGHCRNIMNGNFTEFGSSRVDSATADYPTYWTQVFARPR</sequence>
<evidence type="ECO:0000313" key="4">
    <source>
        <dbReference type="EMBL" id="MFC3151413.1"/>
    </source>
</evidence>
<feature type="domain" description="SCP" evidence="3">
    <location>
        <begin position="76"/>
        <end position="202"/>
    </location>
</feature>